<organism evidence="2 3">
    <name type="scientific">Methanococcoides methylutens</name>
    <dbReference type="NCBI Taxonomy" id="2226"/>
    <lineage>
        <taxon>Archaea</taxon>
        <taxon>Methanobacteriati</taxon>
        <taxon>Methanobacteriota</taxon>
        <taxon>Stenosarchaea group</taxon>
        <taxon>Methanomicrobia</taxon>
        <taxon>Methanosarcinales</taxon>
        <taxon>Methanosarcinaceae</taxon>
        <taxon>Methanococcoides</taxon>
    </lineage>
</organism>
<protein>
    <submittedName>
        <fullName evidence="2">Uncharacterized protein</fullName>
    </submittedName>
</protein>
<sequence>MSEKNEKSAKSATHEIMSLAAYYLILLIVYQVVLYFLGDIIVFDRFSSLILIIFIILPLFLIFTEIEIYGFKIKKELDEFKDSVVTRLDRFENTLTQSSNQYTTVIVDGKTSEPKQIDLKDIDNLEFKFKKEYEDAKR</sequence>
<evidence type="ECO:0000313" key="3">
    <source>
        <dbReference type="Proteomes" id="UP000029859"/>
    </source>
</evidence>
<dbReference type="Proteomes" id="UP000029859">
    <property type="component" value="Unassembled WGS sequence"/>
</dbReference>
<dbReference type="EMBL" id="JRHO01000014">
    <property type="protein sequence ID" value="KGK97875.1"/>
    <property type="molecule type" value="Genomic_DNA"/>
</dbReference>
<keyword evidence="1" id="KW-0812">Transmembrane</keyword>
<keyword evidence="1" id="KW-1133">Transmembrane helix</keyword>
<dbReference type="AlphaFoldDB" id="A0A099SY65"/>
<feature type="transmembrane region" description="Helical" evidence="1">
    <location>
        <begin position="49"/>
        <end position="71"/>
    </location>
</feature>
<dbReference type="RefSeq" id="WP_048195000.1">
    <property type="nucleotide sequence ID" value="NZ_CAAGSM010000001.1"/>
</dbReference>
<keyword evidence="1" id="KW-0472">Membrane</keyword>
<comment type="caution">
    <text evidence="2">The sequence shown here is derived from an EMBL/GenBank/DDBJ whole genome shotgun (WGS) entry which is preliminary data.</text>
</comment>
<accession>A0A099SY65</accession>
<proteinExistence type="predicted"/>
<keyword evidence="3" id="KW-1185">Reference proteome</keyword>
<evidence type="ECO:0000256" key="1">
    <source>
        <dbReference type="SAM" id="Phobius"/>
    </source>
</evidence>
<reference evidence="2 3" key="1">
    <citation type="submission" date="2014-09" db="EMBL/GenBank/DDBJ databases">
        <title>Draft genome sequence of an obligately methylotrophic methanogen, Methanococcoides methylutens, isolated from marine sediment.</title>
        <authorList>
            <person name="Guan Y."/>
            <person name="Ngugi D.K."/>
            <person name="Blom J."/>
            <person name="Ali S."/>
            <person name="Ferry J.G."/>
            <person name="Stingl U."/>
        </authorList>
    </citation>
    <scope>NUCLEOTIDE SEQUENCE [LARGE SCALE GENOMIC DNA]</scope>
    <source>
        <strain evidence="2 3">DSM 2657</strain>
    </source>
</reference>
<evidence type="ECO:0000313" key="2">
    <source>
        <dbReference type="EMBL" id="KGK97875.1"/>
    </source>
</evidence>
<gene>
    <name evidence="2" type="ORF">LI82_08935</name>
</gene>
<feature type="transmembrane region" description="Helical" evidence="1">
    <location>
        <begin position="21"/>
        <end position="43"/>
    </location>
</feature>
<name>A0A099SY65_METMT</name>